<keyword evidence="1" id="KW-1133">Transmembrane helix</keyword>
<dbReference type="EMBL" id="JARJCW010000156">
    <property type="protein sequence ID" value="KAJ7190133.1"/>
    <property type="molecule type" value="Genomic_DNA"/>
</dbReference>
<evidence type="ECO:0000256" key="1">
    <source>
        <dbReference type="SAM" id="Phobius"/>
    </source>
</evidence>
<name>A0AAD6UN86_9AGAR</name>
<feature type="transmembrane region" description="Helical" evidence="1">
    <location>
        <begin position="81"/>
        <end position="98"/>
    </location>
</feature>
<organism evidence="2 3">
    <name type="scientific">Mycena pura</name>
    <dbReference type="NCBI Taxonomy" id="153505"/>
    <lineage>
        <taxon>Eukaryota</taxon>
        <taxon>Fungi</taxon>
        <taxon>Dikarya</taxon>
        <taxon>Basidiomycota</taxon>
        <taxon>Agaricomycotina</taxon>
        <taxon>Agaricomycetes</taxon>
        <taxon>Agaricomycetidae</taxon>
        <taxon>Agaricales</taxon>
        <taxon>Marasmiineae</taxon>
        <taxon>Mycenaceae</taxon>
        <taxon>Mycena</taxon>
    </lineage>
</organism>
<evidence type="ECO:0000313" key="3">
    <source>
        <dbReference type="Proteomes" id="UP001219525"/>
    </source>
</evidence>
<protein>
    <submittedName>
        <fullName evidence="2">Uncharacterized protein</fullName>
    </submittedName>
</protein>
<keyword evidence="3" id="KW-1185">Reference proteome</keyword>
<dbReference type="AlphaFoldDB" id="A0AAD6UN86"/>
<dbReference type="Proteomes" id="UP001219525">
    <property type="component" value="Unassembled WGS sequence"/>
</dbReference>
<comment type="caution">
    <text evidence="2">The sequence shown here is derived from an EMBL/GenBank/DDBJ whole genome shotgun (WGS) entry which is preliminary data.</text>
</comment>
<sequence>MILTTSMESADTFDPTQYNIEWASTFWATGELVDASNFGPTPVKAKSWKHGWDWLPMAELVLIFNKFLYRCYKIWGARKKVVIFPATLVLIAAVLAFVELTPLGVLNRRVLFAIFAVTNMVLMGLTGDSICHIILLS</sequence>
<accession>A0AAD6UN86</accession>
<proteinExistence type="predicted"/>
<gene>
    <name evidence="2" type="ORF">GGX14DRAFT_408253</name>
</gene>
<feature type="transmembrane region" description="Helical" evidence="1">
    <location>
        <begin position="110"/>
        <end position="136"/>
    </location>
</feature>
<evidence type="ECO:0000313" key="2">
    <source>
        <dbReference type="EMBL" id="KAJ7190133.1"/>
    </source>
</evidence>
<reference evidence="2" key="1">
    <citation type="submission" date="2023-03" db="EMBL/GenBank/DDBJ databases">
        <title>Massive genome expansion in bonnet fungi (Mycena s.s.) driven by repeated elements and novel gene families across ecological guilds.</title>
        <authorList>
            <consortium name="Lawrence Berkeley National Laboratory"/>
            <person name="Harder C.B."/>
            <person name="Miyauchi S."/>
            <person name="Viragh M."/>
            <person name="Kuo A."/>
            <person name="Thoen E."/>
            <person name="Andreopoulos B."/>
            <person name="Lu D."/>
            <person name="Skrede I."/>
            <person name="Drula E."/>
            <person name="Henrissat B."/>
            <person name="Morin E."/>
            <person name="Kohler A."/>
            <person name="Barry K."/>
            <person name="LaButti K."/>
            <person name="Morin E."/>
            <person name="Salamov A."/>
            <person name="Lipzen A."/>
            <person name="Mereny Z."/>
            <person name="Hegedus B."/>
            <person name="Baldrian P."/>
            <person name="Stursova M."/>
            <person name="Weitz H."/>
            <person name="Taylor A."/>
            <person name="Grigoriev I.V."/>
            <person name="Nagy L.G."/>
            <person name="Martin F."/>
            <person name="Kauserud H."/>
        </authorList>
    </citation>
    <scope>NUCLEOTIDE SEQUENCE</scope>
    <source>
        <strain evidence="2">9144</strain>
    </source>
</reference>
<keyword evidence="1" id="KW-0472">Membrane</keyword>
<keyword evidence="1" id="KW-0812">Transmembrane</keyword>